<name>A0A0M3J964_ANISI</name>
<dbReference type="GO" id="GO:0016491">
    <property type="term" value="F:oxidoreductase activity"/>
    <property type="evidence" value="ECO:0007669"/>
    <property type="project" value="InterPro"/>
</dbReference>
<dbReference type="WBParaSite" id="ASIM_0000412501-mRNA-1">
    <property type="protein sequence ID" value="ASIM_0000412501-mRNA-1"/>
    <property type="gene ID" value="ASIM_0000412501"/>
</dbReference>
<dbReference type="OrthoDB" id="416253at2759"/>
<gene>
    <name evidence="2" type="ORF">ASIM_LOCUS3947</name>
</gene>
<keyword evidence="3" id="KW-1185">Reference proteome</keyword>
<organism evidence="4">
    <name type="scientific">Anisakis simplex</name>
    <name type="common">Herring worm</name>
    <dbReference type="NCBI Taxonomy" id="6269"/>
    <lineage>
        <taxon>Eukaryota</taxon>
        <taxon>Metazoa</taxon>
        <taxon>Ecdysozoa</taxon>
        <taxon>Nematoda</taxon>
        <taxon>Chromadorea</taxon>
        <taxon>Rhabditida</taxon>
        <taxon>Spirurina</taxon>
        <taxon>Ascaridomorpha</taxon>
        <taxon>Ascaridoidea</taxon>
        <taxon>Anisakidae</taxon>
        <taxon>Anisakis</taxon>
        <taxon>Anisakis simplex complex</taxon>
    </lineage>
</organism>
<accession>A0A0M3J964</accession>
<dbReference type="Gene3D" id="3.20.20.100">
    <property type="entry name" value="NADP-dependent oxidoreductase domain"/>
    <property type="match status" value="1"/>
</dbReference>
<evidence type="ECO:0000313" key="2">
    <source>
        <dbReference type="EMBL" id="VDK22698.1"/>
    </source>
</evidence>
<dbReference type="PANTHER" id="PTHR11732">
    <property type="entry name" value="ALDO/KETO REDUCTASE"/>
    <property type="match status" value="1"/>
</dbReference>
<reference evidence="4" key="1">
    <citation type="submission" date="2017-02" db="UniProtKB">
        <authorList>
            <consortium name="WormBaseParasite"/>
        </authorList>
    </citation>
    <scope>IDENTIFICATION</scope>
</reference>
<evidence type="ECO:0000259" key="1">
    <source>
        <dbReference type="Pfam" id="PF00248"/>
    </source>
</evidence>
<dbReference type="Pfam" id="PF00248">
    <property type="entry name" value="Aldo_ket_red"/>
    <property type="match status" value="1"/>
</dbReference>
<proteinExistence type="predicted"/>
<dbReference type="AlphaFoldDB" id="A0A0M3J964"/>
<reference evidence="2 3" key="2">
    <citation type="submission" date="2018-11" db="EMBL/GenBank/DDBJ databases">
        <authorList>
            <consortium name="Pathogen Informatics"/>
        </authorList>
    </citation>
    <scope>NUCLEOTIDE SEQUENCE [LARGE SCALE GENOMIC DNA]</scope>
</reference>
<dbReference type="SUPFAM" id="SSF51430">
    <property type="entry name" value="NAD(P)-linked oxidoreductase"/>
    <property type="match status" value="1"/>
</dbReference>
<dbReference type="InterPro" id="IPR023210">
    <property type="entry name" value="NADP_OxRdtase_dom"/>
</dbReference>
<evidence type="ECO:0000313" key="4">
    <source>
        <dbReference type="WBParaSite" id="ASIM_0000412501-mRNA-1"/>
    </source>
</evidence>
<dbReference type="InterPro" id="IPR020471">
    <property type="entry name" value="AKR"/>
</dbReference>
<dbReference type="EMBL" id="UYRR01006519">
    <property type="protein sequence ID" value="VDK22698.1"/>
    <property type="molecule type" value="Genomic_DNA"/>
</dbReference>
<dbReference type="InterPro" id="IPR036812">
    <property type="entry name" value="NAD(P)_OxRdtase_dom_sf"/>
</dbReference>
<dbReference type="Proteomes" id="UP000267096">
    <property type="component" value="Unassembled WGS sequence"/>
</dbReference>
<protein>
    <submittedName>
        <fullName evidence="4">Aldo_ket_red domain-containing protein</fullName>
    </submittedName>
</protein>
<evidence type="ECO:0000313" key="3">
    <source>
        <dbReference type="Proteomes" id="UP000267096"/>
    </source>
</evidence>
<feature type="domain" description="NADP-dependent oxidoreductase" evidence="1">
    <location>
        <begin position="15"/>
        <end position="90"/>
    </location>
</feature>
<sequence length="95" mass="10375">MNCLQLSNGVKIPLIGLGTGGLVSVLSQLLLKYSTPVELENAIRTAIDIGYRHIDTAAMYENEHITGNVLADLIRSGKIKREELFITSKVCSFVV</sequence>